<evidence type="ECO:0000313" key="2">
    <source>
        <dbReference type="EMBL" id="MCB5364997.1"/>
    </source>
</evidence>
<reference evidence="2 3" key="1">
    <citation type="submission" date="2020-07" db="EMBL/GenBank/DDBJ databases">
        <title>Pusillimonas sp. nov., isolated from poultry manure in Taiwan.</title>
        <authorList>
            <person name="Lin S.-Y."/>
            <person name="Tang Y.-S."/>
            <person name="Young C.-C."/>
        </authorList>
    </citation>
    <scope>NUCLEOTIDE SEQUENCE [LARGE SCALE GENOMIC DNA]</scope>
    <source>
        <strain evidence="2 3">CC-YST705</strain>
    </source>
</reference>
<evidence type="ECO:0000256" key="1">
    <source>
        <dbReference type="SAM" id="Phobius"/>
    </source>
</evidence>
<proteinExistence type="predicted"/>
<name>A0ABS8CGM6_9BURK</name>
<dbReference type="RefSeq" id="WP_226955427.1">
    <property type="nucleotide sequence ID" value="NZ_JACDXW010000014.1"/>
</dbReference>
<dbReference type="EMBL" id="JACDXW010000014">
    <property type="protein sequence ID" value="MCB5364997.1"/>
    <property type="molecule type" value="Genomic_DNA"/>
</dbReference>
<comment type="caution">
    <text evidence="2">The sequence shown here is derived from an EMBL/GenBank/DDBJ whole genome shotgun (WGS) entry which is preliminary data.</text>
</comment>
<organism evidence="2 3">
    <name type="scientific">Mesopusillimonas faecipullorum</name>
    <dbReference type="NCBI Taxonomy" id="2755040"/>
    <lineage>
        <taxon>Bacteria</taxon>
        <taxon>Pseudomonadati</taxon>
        <taxon>Pseudomonadota</taxon>
        <taxon>Betaproteobacteria</taxon>
        <taxon>Burkholderiales</taxon>
        <taxon>Alcaligenaceae</taxon>
        <taxon>Mesopusillimonas</taxon>
    </lineage>
</organism>
<gene>
    <name evidence="2" type="ORF">H0484_14745</name>
</gene>
<evidence type="ECO:0000313" key="3">
    <source>
        <dbReference type="Proteomes" id="UP000776983"/>
    </source>
</evidence>
<keyword evidence="1" id="KW-1133">Transmembrane helix</keyword>
<accession>A0ABS8CGM6</accession>
<sequence length="45" mass="5025">MEVAKRVPIVQAASWAGIVIGVFRFGTEPFAMSKMFPAMPDRVER</sequence>
<dbReference type="Proteomes" id="UP000776983">
    <property type="component" value="Unassembled WGS sequence"/>
</dbReference>
<keyword evidence="1" id="KW-0812">Transmembrane</keyword>
<protein>
    <submittedName>
        <fullName evidence="2">Uncharacterized protein</fullName>
    </submittedName>
</protein>
<keyword evidence="3" id="KW-1185">Reference proteome</keyword>
<feature type="transmembrane region" description="Helical" evidence="1">
    <location>
        <begin position="6"/>
        <end position="26"/>
    </location>
</feature>
<keyword evidence="1" id="KW-0472">Membrane</keyword>